<evidence type="ECO:0000313" key="2">
    <source>
        <dbReference type="EMBL" id="EMC96535.1"/>
    </source>
</evidence>
<proteinExistence type="predicted"/>
<name>M2NCD0_BAUPA</name>
<feature type="transmembrane region" description="Helical" evidence="1">
    <location>
        <begin position="7"/>
        <end position="29"/>
    </location>
</feature>
<dbReference type="GeneID" id="19114739"/>
<reference evidence="2 3" key="1">
    <citation type="journal article" date="2012" name="PLoS Pathog.">
        <title>Diverse lifestyles and strategies of plant pathogenesis encoded in the genomes of eighteen Dothideomycetes fungi.</title>
        <authorList>
            <person name="Ohm R.A."/>
            <person name="Feau N."/>
            <person name="Henrissat B."/>
            <person name="Schoch C.L."/>
            <person name="Horwitz B.A."/>
            <person name="Barry K.W."/>
            <person name="Condon B.J."/>
            <person name="Copeland A.C."/>
            <person name="Dhillon B."/>
            <person name="Glaser F."/>
            <person name="Hesse C.N."/>
            <person name="Kosti I."/>
            <person name="LaButti K."/>
            <person name="Lindquist E.A."/>
            <person name="Lucas S."/>
            <person name="Salamov A.A."/>
            <person name="Bradshaw R.E."/>
            <person name="Ciuffetti L."/>
            <person name="Hamelin R.C."/>
            <person name="Kema G.H.J."/>
            <person name="Lawrence C."/>
            <person name="Scott J.A."/>
            <person name="Spatafora J.W."/>
            <person name="Turgeon B.G."/>
            <person name="de Wit P.J.G.M."/>
            <person name="Zhong S."/>
            <person name="Goodwin S.B."/>
            <person name="Grigoriev I.V."/>
        </authorList>
    </citation>
    <scope>NUCLEOTIDE SEQUENCE [LARGE SCALE GENOMIC DNA]</scope>
    <source>
        <strain evidence="2 3">UAMH 10762</strain>
    </source>
</reference>
<gene>
    <name evidence="2" type="ORF">BAUCODRAFT_478504</name>
</gene>
<dbReference type="AlphaFoldDB" id="M2NCD0"/>
<dbReference type="Proteomes" id="UP000011761">
    <property type="component" value="Unassembled WGS sequence"/>
</dbReference>
<dbReference type="RefSeq" id="XP_007676562.1">
    <property type="nucleotide sequence ID" value="XM_007678372.1"/>
</dbReference>
<dbReference type="EMBL" id="KB445555">
    <property type="protein sequence ID" value="EMC96535.1"/>
    <property type="molecule type" value="Genomic_DNA"/>
</dbReference>
<sequence length="187" mass="20755">MLTAPRILTYLCCWTSFCFARGCLSLYAYRSATLFLLHAVCGQDWITLSMVLSTSFLQKPFRKSAVNLVKLSLRSHEFSIQSERMLQKRTGDRLLTASFLPKSEGIVGAYDDLEYTVCLVDTSLILSALAGHRSPETPGMDLASYPMHPGQRPNVRHRRLKSIRARFHGSSDGSCAVEPALLPSASP</sequence>
<keyword evidence="1" id="KW-0472">Membrane</keyword>
<keyword evidence="1" id="KW-1133">Transmembrane helix</keyword>
<dbReference type="HOGENOM" id="CLU_1447408_0_0_1"/>
<keyword evidence="1" id="KW-0812">Transmembrane</keyword>
<accession>M2NCD0</accession>
<organism evidence="2 3">
    <name type="scientific">Baudoinia panamericana (strain UAMH 10762)</name>
    <name type="common">Angels' share fungus</name>
    <name type="synonym">Baudoinia compniacensis (strain UAMH 10762)</name>
    <dbReference type="NCBI Taxonomy" id="717646"/>
    <lineage>
        <taxon>Eukaryota</taxon>
        <taxon>Fungi</taxon>
        <taxon>Dikarya</taxon>
        <taxon>Ascomycota</taxon>
        <taxon>Pezizomycotina</taxon>
        <taxon>Dothideomycetes</taxon>
        <taxon>Dothideomycetidae</taxon>
        <taxon>Mycosphaerellales</taxon>
        <taxon>Teratosphaeriaceae</taxon>
        <taxon>Baudoinia</taxon>
    </lineage>
</organism>
<keyword evidence="3" id="KW-1185">Reference proteome</keyword>
<protein>
    <submittedName>
        <fullName evidence="2">Uncharacterized protein</fullName>
    </submittedName>
</protein>
<evidence type="ECO:0000313" key="3">
    <source>
        <dbReference type="Proteomes" id="UP000011761"/>
    </source>
</evidence>
<dbReference type="KEGG" id="bcom:BAUCODRAFT_478504"/>
<evidence type="ECO:0000256" key="1">
    <source>
        <dbReference type="SAM" id="Phobius"/>
    </source>
</evidence>